<accession>A0A437KGH2</accession>
<sequence>MSLSVSNSTAAAYLQWAQKTAAEAASTQDSSQQSFQDMLISSSQVSNVPSAYTLAGVNDTTDYASLTTDQKVAFLENMQAKAAKVGNATDASLPEGLQTAFSTISNLLSGFTANESSEEDVTSLFDQVTKVLEDSKPKGTAMPFGAAPPPNSAETSVTDESYSVEQMSQFLANLISSLNTEEEEDKENSLLTDSLSENTINQLSSLDLGSAEEEQVTSLFASIIADLEAAKQEQINTSSASMKDSETTDEAFPNSIQLSGTSLPPINWKPATNTAAASTYAAINSTSFY</sequence>
<evidence type="ECO:0000313" key="2">
    <source>
        <dbReference type="EMBL" id="RVT67348.1"/>
    </source>
</evidence>
<dbReference type="Proteomes" id="UP000288024">
    <property type="component" value="Unassembled WGS sequence"/>
</dbReference>
<proteinExistence type="predicted"/>
<evidence type="ECO:0000256" key="1">
    <source>
        <dbReference type="SAM" id="MobiDB-lite"/>
    </source>
</evidence>
<organism evidence="2 3">
    <name type="scientific">Niallia taxi</name>
    <dbReference type="NCBI Taxonomy" id="2499688"/>
    <lineage>
        <taxon>Bacteria</taxon>
        <taxon>Bacillati</taxon>
        <taxon>Bacillota</taxon>
        <taxon>Bacilli</taxon>
        <taxon>Bacillales</taxon>
        <taxon>Bacillaceae</taxon>
        <taxon>Niallia</taxon>
    </lineage>
</organism>
<dbReference type="RefSeq" id="WP_127735278.1">
    <property type="nucleotide sequence ID" value="NZ_RZTZ01000001.1"/>
</dbReference>
<keyword evidence="3" id="KW-1185">Reference proteome</keyword>
<feature type="region of interest" description="Disordered" evidence="1">
    <location>
        <begin position="136"/>
        <end position="158"/>
    </location>
</feature>
<reference evidence="2 3" key="1">
    <citation type="submission" date="2019-01" db="EMBL/GenBank/DDBJ databases">
        <title>Bacillus sp. M5HDSG1-1, whole genome shotgun sequence.</title>
        <authorList>
            <person name="Tuo L."/>
        </authorList>
    </citation>
    <scope>NUCLEOTIDE SEQUENCE [LARGE SCALE GENOMIC DNA]</scope>
    <source>
        <strain evidence="2 3">M5HDSG1-1</strain>
    </source>
</reference>
<dbReference type="EMBL" id="RZTZ01000001">
    <property type="protein sequence ID" value="RVT67348.1"/>
    <property type="molecule type" value="Genomic_DNA"/>
</dbReference>
<protein>
    <submittedName>
        <fullName evidence="2">Uncharacterized protein</fullName>
    </submittedName>
</protein>
<name>A0A437KGH2_9BACI</name>
<evidence type="ECO:0000313" key="3">
    <source>
        <dbReference type="Proteomes" id="UP000288024"/>
    </source>
</evidence>
<gene>
    <name evidence="2" type="ORF">EM808_02400</name>
</gene>
<dbReference type="AlphaFoldDB" id="A0A437KGH2"/>
<comment type="caution">
    <text evidence="2">The sequence shown here is derived from an EMBL/GenBank/DDBJ whole genome shotgun (WGS) entry which is preliminary data.</text>
</comment>